<feature type="transmembrane region" description="Helical" evidence="4">
    <location>
        <begin position="874"/>
        <end position="893"/>
    </location>
</feature>
<dbReference type="SUPFAM" id="SSF81324">
    <property type="entry name" value="Voltage-gated potassium channels"/>
    <property type="match status" value="1"/>
</dbReference>
<comment type="subunit">
    <text evidence="1">Component of the nuclear pore complex (NPC)-associated TREX-2 complex (transcription and export complex 2). Component of the SAGA transcription coactivator-HAT complex. Within the SAGA complex, participates to a subcomplex of SAGA called the DUB module (deubiquitination module).</text>
</comment>
<protein>
    <recommendedName>
        <fullName evidence="1">Enhancer of yellow 2 transcription factor</fullName>
    </recommendedName>
</protein>
<proteinExistence type="inferred from homology"/>
<dbReference type="Gene3D" id="1.10.287.70">
    <property type="match status" value="1"/>
</dbReference>
<dbReference type="Pfam" id="PF00027">
    <property type="entry name" value="cNMP_binding"/>
    <property type="match status" value="1"/>
</dbReference>
<keyword evidence="7" id="KW-1185">Reference proteome</keyword>
<dbReference type="GO" id="GO:0006368">
    <property type="term" value="P:transcription elongation by RNA polymerase II"/>
    <property type="evidence" value="ECO:0007669"/>
    <property type="project" value="UniProtKB-UniRule"/>
</dbReference>
<dbReference type="GO" id="GO:0003713">
    <property type="term" value="F:transcription coactivator activity"/>
    <property type="evidence" value="ECO:0007669"/>
    <property type="project" value="UniProtKB-UniRule"/>
</dbReference>
<dbReference type="GO" id="GO:0006325">
    <property type="term" value="P:chromatin organization"/>
    <property type="evidence" value="ECO:0007669"/>
    <property type="project" value="UniProtKB-KW"/>
</dbReference>
<dbReference type="GO" id="GO:0098855">
    <property type="term" value="C:HCN channel complex"/>
    <property type="evidence" value="ECO:0007669"/>
    <property type="project" value="TreeGrafter"/>
</dbReference>
<evidence type="ECO:0000313" key="7">
    <source>
        <dbReference type="Proteomes" id="UP000600918"/>
    </source>
</evidence>
<comment type="function">
    <text evidence="1">Involved in mRNA export coupled transcription activation by association with both the TREX-2 and the SAGA complexes. The transcription regulatory histone acetylation (HAT) complex SAGA is a multiprotein complex that activates transcription by remodeling chromatin and mediating histone acetylation and deubiquitination. Within the SAGA complex, participates to a subcomplex that specifically deubiquitinates histones. The SAGA complex is recruited to specific gene promoters by activators, where it is required for transcription. The TREX-2 complex functions in docking export-competent ribonucleoprotein particles (mRNPs) to the nuclear entrance of the nuclear pore complex (nuclear basket). TREX-2 participates in mRNA export and accurate chromatin positioning in the nucleus by tethering genes to the nuclear periphery.</text>
</comment>
<feature type="coiled-coil region" evidence="2">
    <location>
        <begin position="59"/>
        <end position="89"/>
    </location>
</feature>
<feature type="compositionally biased region" description="Polar residues" evidence="3">
    <location>
        <begin position="112"/>
        <end position="122"/>
    </location>
</feature>
<dbReference type="GO" id="GO:0000124">
    <property type="term" value="C:SAGA complex"/>
    <property type="evidence" value="ECO:0007669"/>
    <property type="project" value="UniProtKB-UniRule"/>
</dbReference>
<dbReference type="InterPro" id="IPR014710">
    <property type="entry name" value="RmlC-like_jellyroll"/>
</dbReference>
<dbReference type="EMBL" id="JACSDY010000004">
    <property type="protein sequence ID" value="KAF7429540.1"/>
    <property type="molecule type" value="Genomic_DNA"/>
</dbReference>
<dbReference type="Gene3D" id="1.10.246.140">
    <property type="match status" value="1"/>
</dbReference>
<keyword evidence="2" id="KW-0175">Coiled coil</keyword>
<dbReference type="HAMAP" id="MF_03046">
    <property type="entry name" value="ENY2_Sus1"/>
    <property type="match status" value="1"/>
</dbReference>
<dbReference type="SMART" id="SM00100">
    <property type="entry name" value="cNMP"/>
    <property type="match status" value="1"/>
</dbReference>
<dbReference type="GO" id="GO:0006406">
    <property type="term" value="P:mRNA export from nucleus"/>
    <property type="evidence" value="ECO:0007669"/>
    <property type="project" value="UniProtKB-UniRule"/>
</dbReference>
<keyword evidence="1" id="KW-0813">Transport</keyword>
<keyword evidence="1" id="KW-0805">Transcription regulation</keyword>
<feature type="domain" description="Cyclic nucleotide-binding" evidence="5">
    <location>
        <begin position="1149"/>
        <end position="1249"/>
    </location>
</feature>
<dbReference type="Gene3D" id="2.60.120.10">
    <property type="entry name" value="Jelly Rolls"/>
    <property type="match status" value="1"/>
</dbReference>
<keyword evidence="1" id="KW-0653">Protein transport</keyword>
<evidence type="ECO:0000256" key="2">
    <source>
        <dbReference type="SAM" id="Coils"/>
    </source>
</evidence>
<feature type="transmembrane region" description="Helical" evidence="4">
    <location>
        <begin position="939"/>
        <end position="959"/>
    </location>
</feature>
<dbReference type="InterPro" id="IPR000595">
    <property type="entry name" value="cNMP-bd_dom"/>
</dbReference>
<feature type="region of interest" description="Disordered" evidence="3">
    <location>
        <begin position="99"/>
        <end position="122"/>
    </location>
</feature>
<dbReference type="GO" id="GO:0005643">
    <property type="term" value="C:nuclear pore"/>
    <property type="evidence" value="ECO:0007669"/>
    <property type="project" value="UniProtKB-UniRule"/>
</dbReference>
<dbReference type="Proteomes" id="UP000600918">
    <property type="component" value="Unassembled WGS sequence"/>
</dbReference>
<keyword evidence="4" id="KW-0812">Transmembrane</keyword>
<feature type="transmembrane region" description="Helical" evidence="4">
    <location>
        <begin position="905"/>
        <end position="927"/>
    </location>
</feature>
<comment type="subcellular location">
    <subcellularLocation>
        <location evidence="1">Nucleus</location>
        <location evidence="1">Nucleoplasm</location>
    </subcellularLocation>
</comment>
<evidence type="ECO:0000256" key="1">
    <source>
        <dbReference type="HAMAP-Rule" id="MF_03046"/>
    </source>
</evidence>
<dbReference type="GO" id="GO:0071819">
    <property type="term" value="C:DUBm complex"/>
    <property type="evidence" value="ECO:0007669"/>
    <property type="project" value="UniProtKB-UniRule"/>
</dbReference>
<keyword evidence="1" id="KW-0804">Transcription</keyword>
<dbReference type="InterPro" id="IPR038212">
    <property type="entry name" value="TF_EnY2_sf"/>
</dbReference>
<accession>A0A834UBY5</accession>
<keyword evidence="4" id="KW-1133">Transmembrane helix</keyword>
<keyword evidence="1" id="KW-0539">Nucleus</keyword>
<dbReference type="GO" id="GO:0003254">
    <property type="term" value="P:regulation of membrane depolarization"/>
    <property type="evidence" value="ECO:0007669"/>
    <property type="project" value="TreeGrafter"/>
</dbReference>
<feature type="compositionally biased region" description="Polar residues" evidence="3">
    <location>
        <begin position="179"/>
        <end position="191"/>
    </location>
</feature>
<dbReference type="InterPro" id="IPR018490">
    <property type="entry name" value="cNMP-bd_dom_sf"/>
</dbReference>
<evidence type="ECO:0000256" key="3">
    <source>
        <dbReference type="SAM" id="MobiDB-lite"/>
    </source>
</evidence>
<dbReference type="GO" id="GO:0015031">
    <property type="term" value="P:protein transport"/>
    <property type="evidence" value="ECO:0007669"/>
    <property type="project" value="UniProtKB-KW"/>
</dbReference>
<keyword evidence="1" id="KW-0509">mRNA transport</keyword>
<evidence type="ECO:0000259" key="5">
    <source>
        <dbReference type="PROSITE" id="PS50042"/>
    </source>
</evidence>
<evidence type="ECO:0000256" key="4">
    <source>
        <dbReference type="SAM" id="Phobius"/>
    </source>
</evidence>
<dbReference type="GO" id="GO:0005654">
    <property type="term" value="C:nucleoplasm"/>
    <property type="evidence" value="ECO:0007669"/>
    <property type="project" value="UniProtKB-SubCell"/>
</dbReference>
<keyword evidence="1" id="KW-0156">Chromatin regulator</keyword>
<evidence type="ECO:0000313" key="6">
    <source>
        <dbReference type="EMBL" id="KAF7429540.1"/>
    </source>
</evidence>
<gene>
    <name evidence="1" type="primary">e(y)2</name>
    <name evidence="6" type="ORF">H0235_005938</name>
</gene>
<comment type="similarity">
    <text evidence="1">Belongs to the ENY2 family.</text>
</comment>
<dbReference type="PROSITE" id="PS50042">
    <property type="entry name" value="CNMP_BINDING_3"/>
    <property type="match status" value="1"/>
</dbReference>
<dbReference type="GO" id="GO:0035725">
    <property type="term" value="P:sodium ion transmembrane transport"/>
    <property type="evidence" value="ECO:0007669"/>
    <property type="project" value="TreeGrafter"/>
</dbReference>
<dbReference type="PANTHER" id="PTHR45689">
    <property type="entry name" value="I[[H]] CHANNEL, ISOFORM E"/>
    <property type="match status" value="1"/>
</dbReference>
<dbReference type="GO" id="GO:0070390">
    <property type="term" value="C:transcription export complex 2"/>
    <property type="evidence" value="ECO:0007669"/>
    <property type="project" value="UniProtKB-UniRule"/>
</dbReference>
<dbReference type="PANTHER" id="PTHR45689:SF14">
    <property type="entry name" value="CYCLIC NUCLEOTIDE-GATED CATION CHANNEL SUBUNIT A-LIKE PROTEIN"/>
    <property type="match status" value="1"/>
</dbReference>
<keyword evidence="4" id="KW-0472">Membrane</keyword>
<dbReference type="SUPFAM" id="SSF51206">
    <property type="entry name" value="cAMP-binding domain-like"/>
    <property type="match status" value="1"/>
</dbReference>
<dbReference type="CDD" id="cd00038">
    <property type="entry name" value="CAP_ED"/>
    <property type="match status" value="1"/>
</dbReference>
<dbReference type="InterPro" id="IPR018783">
    <property type="entry name" value="TF_ENY2"/>
</dbReference>
<dbReference type="Gene3D" id="1.10.287.630">
    <property type="entry name" value="Helix hairpin bin"/>
    <property type="match status" value="1"/>
</dbReference>
<dbReference type="Pfam" id="PF10163">
    <property type="entry name" value="EnY2"/>
    <property type="match status" value="1"/>
</dbReference>
<reference evidence="6" key="1">
    <citation type="journal article" date="2020" name="G3 (Bethesda)">
        <title>High-Quality Assemblies for Three Invasive Social Wasps from the &lt;i&gt;Vespula&lt;/i&gt; Genus.</title>
        <authorList>
            <person name="Harrop T.W.R."/>
            <person name="Guhlin J."/>
            <person name="McLaughlin G.M."/>
            <person name="Permina E."/>
            <person name="Stockwell P."/>
            <person name="Gilligan J."/>
            <person name="Le Lec M.F."/>
            <person name="Gruber M.A.M."/>
            <person name="Quinn O."/>
            <person name="Lovegrove M."/>
            <person name="Duncan E.J."/>
            <person name="Remnant E.J."/>
            <person name="Van Eeckhoven J."/>
            <person name="Graham B."/>
            <person name="Knapp R.A."/>
            <person name="Langford K.W."/>
            <person name="Kronenberg Z."/>
            <person name="Press M.O."/>
            <person name="Eacker S.M."/>
            <person name="Wilson-Rankin E.E."/>
            <person name="Purcell J."/>
            <person name="Lester P.J."/>
            <person name="Dearden P.K."/>
        </authorList>
    </citation>
    <scope>NUCLEOTIDE SEQUENCE</scope>
    <source>
        <strain evidence="6">Volc-1</strain>
    </source>
</reference>
<name>A0A834UBY5_VESPE</name>
<feature type="transmembrane region" description="Helical" evidence="4">
    <location>
        <begin position="980"/>
        <end position="1001"/>
    </location>
</feature>
<keyword evidence="1" id="KW-0811">Translocation</keyword>
<organism evidence="6 7">
    <name type="scientific">Vespula pensylvanica</name>
    <name type="common">Western yellow jacket</name>
    <name type="synonym">Wasp</name>
    <dbReference type="NCBI Taxonomy" id="30213"/>
    <lineage>
        <taxon>Eukaryota</taxon>
        <taxon>Metazoa</taxon>
        <taxon>Ecdysozoa</taxon>
        <taxon>Arthropoda</taxon>
        <taxon>Hexapoda</taxon>
        <taxon>Insecta</taxon>
        <taxon>Pterygota</taxon>
        <taxon>Neoptera</taxon>
        <taxon>Endopterygota</taxon>
        <taxon>Hymenoptera</taxon>
        <taxon>Apocrita</taxon>
        <taxon>Aculeata</taxon>
        <taxon>Vespoidea</taxon>
        <taxon>Vespidae</taxon>
        <taxon>Vespinae</taxon>
        <taxon>Vespula</taxon>
    </lineage>
</organism>
<sequence length="1352" mass="157136">MALMSLQSTILRIKNELEIWVPFVWRFIWHQLVNFCYSRILDRVMDTSVIITRKRSKILNSINKNSNSLQDAKQKIENQKESKAIQDKRAKLKKSLNIQFSKKNKQSERPKTNNTSNKFTTIKNPIPKANKVIYDDILSDIDNTSCELINDSFIDLNINNEQKSKYDISLNETITPKSSPISITLTPQRTTKTPRKSPLPLTSPKTHSEIPLRISKTPRKLMLSVNSATKLNNCEKSLRNRKNINNSLLNNISMNNVKIRLNKLKTSYTSTENLTRLAKSSNMVLKSPDIKSKSLKMKSNEKNEKFTVTTVKESPNKDISTKISTRSKKDNIEQKSLSSETSDLELTLTNVNNLSTLYREIISKKAMVILERIPLLDDLSLLLKSQNNPMNSTFDVKHVQQQLCKDPDSLKNSILLNILSKNNEALNNTYSLNLRSTSQIKLKSHLNDDILLHLSPKATSSPVIDDKMHESSIHLDSINKVNKSFNNRKNNTININDKEIKADETYELLEPKTPHLQRQCRKRRAVELDMNDKRNVKRACKVRFAASESRINKSQTTLLESKSTRLNTSISLCKTKHVSNITVRKTPVIRHISHMRSSSVSNALANKTISDSEFKRRSSSMSNINRTFYNNSRKMDKTLSSTLNKTKHIGSQEKKDVKIHSAKKIPNFSEIHKKLFSKMESLVDNKNRLIKQHEALKTFNVSRLETKDIKKPLPTEIKRDGYTKFGFKIRKADATNIILRKQQINRQKEKREENRVLLKGVRTNRRFELQMKMRMFKKKLNVHICELPRVSDSNLPKLPPNANIFAHWKRHYQKLLLVCTKHPLTHFFLRSHAAITFEKRKHGRSSYWWIIHPYSNLRIAKNAHPELLKIITPAYVICIIDIILNFITGYIAIDDHKIFMDPYLIIRHYVKTYFFIDLISSVPYTWFYEERILPPGPDSNSIFVLLEILPILKIIRLGTLHQYFRQLSITFGYSHIQRMIIWLIIQTLLIFHWSSCFSYVFPYIVMHIIGDTIENSGAYLVQTGLYKQSDWIIYIESLHIGLSNLIGFSFVELQSFGTLDKVTHLIILKLMESLAEPELKYYQIIHEVKNYVQGKKLPKYLQDKLLTYYKYKFQGNFFKKQAISYTLSNHLNQEIMLYSSRGLLETAKIFHNLSSELLGQLITVFKPLIYMETDIIYKCHDEGDCMYFIASGTVALITFWGKEICHLENGNHFGAEVLINSQNRRTESVLALEICELLRLNRRDFKRLIYHGNNNKFQLLMKTAPHQRLVMVGDRDGLKELLRRRLVECGWRDQVKLICKEIIKEHGHDITYDTLLSMVTSKARTLVPDSVKKELLQKIKNQLVAQEEKLKM</sequence>
<keyword evidence="1" id="KW-0010">Activator</keyword>
<feature type="region of interest" description="Disordered" evidence="3">
    <location>
        <begin position="179"/>
        <end position="206"/>
    </location>
</feature>
<dbReference type="InterPro" id="IPR051413">
    <property type="entry name" value="K/Na_HCN_channel"/>
</dbReference>
<dbReference type="GO" id="GO:0005249">
    <property type="term" value="F:voltage-gated potassium channel activity"/>
    <property type="evidence" value="ECO:0007669"/>
    <property type="project" value="TreeGrafter"/>
</dbReference>
<comment type="caution">
    <text evidence="6">The sequence shown here is derived from an EMBL/GenBank/DDBJ whole genome shotgun (WGS) entry which is preliminary data.</text>
</comment>